<name>A0A538U3M8_UNCEI</name>
<dbReference type="InterPro" id="IPR017853">
    <property type="entry name" value="GH"/>
</dbReference>
<feature type="region of interest" description="Disordered" evidence="5">
    <location>
        <begin position="498"/>
        <end position="574"/>
    </location>
</feature>
<protein>
    <recommendedName>
        <fullName evidence="2">beta-N-acetylhexosaminidase</fullName>
        <ecNumber evidence="2">3.2.1.52</ecNumber>
    </recommendedName>
</protein>
<evidence type="ECO:0000256" key="1">
    <source>
        <dbReference type="ARBA" id="ARBA00001231"/>
    </source>
</evidence>
<dbReference type="PRINTS" id="PR00738">
    <property type="entry name" value="GLHYDRLASE20"/>
</dbReference>
<evidence type="ECO:0000259" key="6">
    <source>
        <dbReference type="Pfam" id="PF02838"/>
    </source>
</evidence>
<evidence type="ECO:0000256" key="5">
    <source>
        <dbReference type="SAM" id="MobiDB-lite"/>
    </source>
</evidence>
<dbReference type="InterPro" id="IPR029018">
    <property type="entry name" value="Hex-like_dom2"/>
</dbReference>
<proteinExistence type="predicted"/>
<dbReference type="Gene3D" id="3.30.379.10">
    <property type="entry name" value="Chitobiase/beta-hexosaminidase domain 2-like"/>
    <property type="match status" value="1"/>
</dbReference>
<dbReference type="EC" id="3.2.1.52" evidence="2"/>
<evidence type="ECO:0000256" key="4">
    <source>
        <dbReference type="ARBA" id="ARBA00023295"/>
    </source>
</evidence>
<dbReference type="InterPro" id="IPR025705">
    <property type="entry name" value="Beta_hexosaminidase_sua/sub"/>
</dbReference>
<dbReference type="InterPro" id="IPR015882">
    <property type="entry name" value="HEX_bac_N"/>
</dbReference>
<dbReference type="Gene3D" id="3.20.20.80">
    <property type="entry name" value="Glycosidases"/>
    <property type="match status" value="1"/>
</dbReference>
<dbReference type="GO" id="GO:0030203">
    <property type="term" value="P:glycosaminoglycan metabolic process"/>
    <property type="evidence" value="ECO:0007669"/>
    <property type="project" value="TreeGrafter"/>
</dbReference>
<dbReference type="AlphaFoldDB" id="A0A538U3M8"/>
<dbReference type="Proteomes" id="UP000319836">
    <property type="component" value="Unassembled WGS sequence"/>
</dbReference>
<gene>
    <name evidence="7" type="ORF">E6K80_08310</name>
</gene>
<evidence type="ECO:0000313" key="7">
    <source>
        <dbReference type="EMBL" id="TMQ70506.1"/>
    </source>
</evidence>
<dbReference type="EMBL" id="VBPA01000199">
    <property type="protein sequence ID" value="TMQ70506.1"/>
    <property type="molecule type" value="Genomic_DNA"/>
</dbReference>
<dbReference type="Pfam" id="PF02838">
    <property type="entry name" value="Glyco_hydro_20b"/>
    <property type="match status" value="1"/>
</dbReference>
<comment type="catalytic activity">
    <reaction evidence="1">
        <text>Hydrolysis of terminal non-reducing N-acetyl-D-hexosamine residues in N-acetyl-beta-D-hexosaminides.</text>
        <dbReference type="EC" id="3.2.1.52"/>
    </reaction>
</comment>
<sequence length="601" mass="65374">MGSLPCAARGSEPVRHAPPLVPAPRSLTLGAGVALLSPRWTMVLEDSVDDAHAAEILATELAARFGWRIRVASHLAVGPAIVLSTTPVRAGAFPRQAYGISIGPDRVIIRASTSEGRFYGVQTLRQLVRSSAGPSLPCLEIADWPAMPWRGVSDDVSRGQMSTLRDLCDLMGKLAYYKINLYGLYLEDVITPRPDSTRGLTSSDLSVLAAAARRNHITLLPIYQTMGWNGRILRELEHQAPPWTWSNRLQGTPRSPFSPGATRSILRDVDAIASAVPTPWFHLGGDELGTFGFDQPDAHGVAADGATHGAWVRFLSDHLRRAYGRRAFVYGDFLLEFPRLLDQLDHDTGIVDWNYDPDQTYREPGALELEHLLSELPARAGEYAGIHRQRQGGRRHGSDHVCLGRQRIAVPAGKQPARLRLRGGRGMAAGCSANPVVLRRLHARGVWSAGDRPGSGLVAGGDEVAGWRRLRRPCLPPRSSCAPSRIFMAPRNARLAVGHAGSAAADRDGEPPRAPREGPPASAASRREAVPLSRRSRAGHGHDRRARRRRLARCPRTRREPAGISRASALRSAPRVRVAVAGEEQAGCARFQSRQARATGE</sequence>
<comment type="caution">
    <text evidence="7">The sequence shown here is derived from an EMBL/GenBank/DDBJ whole genome shotgun (WGS) entry which is preliminary data.</text>
</comment>
<evidence type="ECO:0000256" key="2">
    <source>
        <dbReference type="ARBA" id="ARBA00012663"/>
    </source>
</evidence>
<dbReference type="GO" id="GO:0005975">
    <property type="term" value="P:carbohydrate metabolic process"/>
    <property type="evidence" value="ECO:0007669"/>
    <property type="project" value="InterPro"/>
</dbReference>
<organism evidence="7 8">
    <name type="scientific">Eiseniibacteriota bacterium</name>
    <dbReference type="NCBI Taxonomy" id="2212470"/>
    <lineage>
        <taxon>Bacteria</taxon>
        <taxon>Candidatus Eiseniibacteriota</taxon>
    </lineage>
</organism>
<keyword evidence="3" id="KW-0378">Hydrolase</keyword>
<dbReference type="PANTHER" id="PTHR22600:SF57">
    <property type="entry name" value="BETA-N-ACETYLHEXOSAMINIDASE"/>
    <property type="match status" value="1"/>
</dbReference>
<dbReference type="SUPFAM" id="SSF51445">
    <property type="entry name" value="(Trans)glycosidases"/>
    <property type="match status" value="1"/>
</dbReference>
<feature type="domain" description="Beta-hexosaminidase bacterial type N-terminal" evidence="6">
    <location>
        <begin position="18"/>
        <end position="144"/>
    </location>
</feature>
<feature type="compositionally biased region" description="Basic residues" evidence="5">
    <location>
        <begin position="534"/>
        <end position="556"/>
    </location>
</feature>
<keyword evidence="4" id="KW-0326">Glycosidase</keyword>
<dbReference type="SUPFAM" id="SSF55545">
    <property type="entry name" value="beta-N-acetylhexosaminidase-like domain"/>
    <property type="match status" value="1"/>
</dbReference>
<dbReference type="GO" id="GO:0004563">
    <property type="term" value="F:beta-N-acetylhexosaminidase activity"/>
    <property type="evidence" value="ECO:0007669"/>
    <property type="project" value="UniProtKB-EC"/>
</dbReference>
<reference evidence="7 8" key="1">
    <citation type="journal article" date="2019" name="Nat. Microbiol.">
        <title>Mediterranean grassland soil C-N compound turnover is dependent on rainfall and depth, and is mediated by genomically divergent microorganisms.</title>
        <authorList>
            <person name="Diamond S."/>
            <person name="Andeer P.F."/>
            <person name="Li Z."/>
            <person name="Crits-Christoph A."/>
            <person name="Burstein D."/>
            <person name="Anantharaman K."/>
            <person name="Lane K.R."/>
            <person name="Thomas B.C."/>
            <person name="Pan C."/>
            <person name="Northen T.R."/>
            <person name="Banfield J.F."/>
        </authorList>
    </citation>
    <scope>NUCLEOTIDE SEQUENCE [LARGE SCALE GENOMIC DNA]</scope>
    <source>
        <strain evidence="7">WS_10</strain>
    </source>
</reference>
<feature type="compositionally biased region" description="Basic and acidic residues" evidence="5">
    <location>
        <begin position="505"/>
        <end position="516"/>
    </location>
</feature>
<dbReference type="PANTHER" id="PTHR22600">
    <property type="entry name" value="BETA-HEXOSAMINIDASE"/>
    <property type="match status" value="1"/>
</dbReference>
<dbReference type="GO" id="GO:0016020">
    <property type="term" value="C:membrane"/>
    <property type="evidence" value="ECO:0007669"/>
    <property type="project" value="TreeGrafter"/>
</dbReference>
<accession>A0A538U3M8</accession>
<evidence type="ECO:0000256" key="3">
    <source>
        <dbReference type="ARBA" id="ARBA00022801"/>
    </source>
</evidence>
<evidence type="ECO:0000313" key="8">
    <source>
        <dbReference type="Proteomes" id="UP000319836"/>
    </source>
</evidence>